<gene>
    <name evidence="1" type="ORF">A8C56_03555</name>
</gene>
<evidence type="ECO:0000313" key="2">
    <source>
        <dbReference type="Proteomes" id="UP000077667"/>
    </source>
</evidence>
<organism evidence="1 2">
    <name type="scientific">Niabella ginsenosidivorans</name>
    <dbReference type="NCBI Taxonomy" id="1176587"/>
    <lineage>
        <taxon>Bacteria</taxon>
        <taxon>Pseudomonadati</taxon>
        <taxon>Bacteroidota</taxon>
        <taxon>Chitinophagia</taxon>
        <taxon>Chitinophagales</taxon>
        <taxon>Chitinophagaceae</taxon>
        <taxon>Niabella</taxon>
    </lineage>
</organism>
<dbReference type="RefSeq" id="WP_067752136.1">
    <property type="nucleotide sequence ID" value="NZ_CP015772.1"/>
</dbReference>
<dbReference type="KEGG" id="nia:A8C56_03555"/>
<dbReference type="SUPFAM" id="SSF48452">
    <property type="entry name" value="TPR-like"/>
    <property type="match status" value="1"/>
</dbReference>
<keyword evidence="2" id="KW-1185">Reference proteome</keyword>
<dbReference type="EMBL" id="CP015772">
    <property type="protein sequence ID" value="ANH80179.1"/>
    <property type="molecule type" value="Genomic_DNA"/>
</dbReference>
<dbReference type="Pfam" id="PF12771">
    <property type="entry name" value="SusD-like_2"/>
    <property type="match status" value="1"/>
</dbReference>
<dbReference type="Proteomes" id="UP000077667">
    <property type="component" value="Chromosome"/>
</dbReference>
<evidence type="ECO:0008006" key="3">
    <source>
        <dbReference type="Google" id="ProtNLM"/>
    </source>
</evidence>
<dbReference type="STRING" id="1176587.A8C56_03555"/>
<dbReference type="OrthoDB" id="725917at2"/>
<evidence type="ECO:0000313" key="1">
    <source>
        <dbReference type="EMBL" id="ANH80179.1"/>
    </source>
</evidence>
<sequence>MKSFINKILLLFLVLYICSCSKFDELNTNPVLPSTVTPEQLLLSAEKNAMDILYNSVVNNRIGMHYAQYWAASDKEEDSRYSLSEAGNSTLWSLYNRPLKDLQTLMDLNRAAEVQDPVPNQNAIAGILEVWMYQTLADAYGNVPYSNALFDSIPAPVYDDAATMYTDFLKRLDEYQNTLDSSKDSYPSGDAFYNGDVTKWKKLANSLILRIAMRMSDVKPAEAKTAIETAVKNGVITDSTDDALFPYTSQAPNQYPYNDFGRPQVEFVVSETMVNYMDSLKDPRLKVYARPATNSGTILGKPYGIGTNSAADAQKYSTPGVRVYAPDFPGILMTSSEVQFLLAEAAARGMNVGGSAQSFYEAAIKSNMTFWQIPDAAAATYIKSVPYNAGNWKNIIGTQKWIAMYMQGLQSWYERLRLKFTKTDGTPLFIAPIAGSLDPNVTMVPNRLTYPVVETNTNAKNKDAAAAAIGGDTKGTQLWWQK</sequence>
<dbReference type="AlphaFoldDB" id="A0A1A9HZE4"/>
<accession>A0A1A9HZE4</accession>
<name>A0A1A9HZE4_9BACT</name>
<protein>
    <recommendedName>
        <fullName evidence="3">SusD/RagB family nutrient-binding outer membrane lipoprotein</fullName>
    </recommendedName>
</protein>
<reference evidence="1 2" key="1">
    <citation type="submission" date="2016-05" db="EMBL/GenBank/DDBJ databases">
        <title>Niabella ginsenosidivorans BS26 whole genome sequencing.</title>
        <authorList>
            <person name="Im W.T."/>
            <person name="Siddiqi M.Z."/>
        </authorList>
    </citation>
    <scope>NUCLEOTIDE SEQUENCE [LARGE SCALE GENOMIC DNA]</scope>
    <source>
        <strain evidence="1 2">BS26</strain>
    </source>
</reference>
<dbReference type="Gene3D" id="1.25.40.390">
    <property type="match status" value="1"/>
</dbReference>
<proteinExistence type="predicted"/>
<dbReference type="InterPro" id="IPR041662">
    <property type="entry name" value="SusD-like_2"/>
</dbReference>
<dbReference type="InterPro" id="IPR011990">
    <property type="entry name" value="TPR-like_helical_dom_sf"/>
</dbReference>